<dbReference type="EMBL" id="NDXW01000009">
    <property type="protein sequence ID" value="RDH41414.1"/>
    <property type="molecule type" value="Genomic_DNA"/>
</dbReference>
<comment type="caution">
    <text evidence="2">The sequence shown here is derived from an EMBL/GenBank/DDBJ whole genome shotgun (WGS) entry which is preliminary data.</text>
</comment>
<dbReference type="InterPro" id="IPR031807">
    <property type="entry name" value="HicB-like"/>
</dbReference>
<dbReference type="SUPFAM" id="SSF143100">
    <property type="entry name" value="TTHA1013/TTHA0281-like"/>
    <property type="match status" value="1"/>
</dbReference>
<dbReference type="PANTHER" id="PTHR34504">
    <property type="entry name" value="ANTITOXIN HICB"/>
    <property type="match status" value="1"/>
</dbReference>
<evidence type="ECO:0000313" key="2">
    <source>
        <dbReference type="EMBL" id="RDH41414.1"/>
    </source>
</evidence>
<feature type="domain" description="HicB-like antitoxin of toxin-antitoxin system" evidence="1">
    <location>
        <begin position="3"/>
        <end position="127"/>
    </location>
</feature>
<dbReference type="Proteomes" id="UP000257039">
    <property type="component" value="Unassembled WGS sequence"/>
</dbReference>
<gene>
    <name evidence="2" type="ORF">B9G39_28570</name>
</gene>
<proteinExistence type="predicted"/>
<dbReference type="InterPro" id="IPR051404">
    <property type="entry name" value="TA_system_antitoxin"/>
</dbReference>
<dbReference type="RefSeq" id="WP_094789866.1">
    <property type="nucleotide sequence ID" value="NZ_NDXW01000009.1"/>
</dbReference>
<evidence type="ECO:0000259" key="1">
    <source>
        <dbReference type="Pfam" id="PF15919"/>
    </source>
</evidence>
<evidence type="ECO:0000313" key="3">
    <source>
        <dbReference type="Proteomes" id="UP000257039"/>
    </source>
</evidence>
<name>A0A4P9VGB2_9GAMM</name>
<keyword evidence="3" id="KW-1185">Reference proteome</keyword>
<sequence>MKYPVVLHTDDGINYGVTVPDIPGCFSAGEGIEEALEQVVEAIEGHLEILVEDGEQVPVATAINKHQANPDYEGGIWALVDIDITPFLGKAERINVTLPALLVKHIDDFVMLHPEYKSRSGFLAAIAQDKLLRPESR</sequence>
<accession>A0A4P9VGB2</accession>
<dbReference type="Pfam" id="PF15919">
    <property type="entry name" value="HicB_lk_antitox"/>
    <property type="match status" value="1"/>
</dbReference>
<dbReference type="InterPro" id="IPR035069">
    <property type="entry name" value="TTHA1013/TTHA0281-like"/>
</dbReference>
<organism evidence="2 3">
    <name type="scientific">Zooshikella ganghwensis</name>
    <dbReference type="NCBI Taxonomy" id="202772"/>
    <lineage>
        <taxon>Bacteria</taxon>
        <taxon>Pseudomonadati</taxon>
        <taxon>Pseudomonadota</taxon>
        <taxon>Gammaproteobacteria</taxon>
        <taxon>Oceanospirillales</taxon>
        <taxon>Zooshikellaceae</taxon>
        <taxon>Zooshikella</taxon>
    </lineage>
</organism>
<dbReference type="Gene3D" id="3.30.160.250">
    <property type="match status" value="1"/>
</dbReference>
<dbReference type="AlphaFoldDB" id="A0A4P9VGB2"/>
<reference evidence="2 3" key="1">
    <citation type="submission" date="2017-04" db="EMBL/GenBank/DDBJ databases">
        <title>Draft genome sequence of Zooshikella ganghwensis VG4 isolated from Red Sea sediments.</title>
        <authorList>
            <person name="Rehman Z."/>
            <person name="Alam I."/>
            <person name="Kamau A."/>
            <person name="Bajic V."/>
            <person name="Leiknes T."/>
        </authorList>
    </citation>
    <scope>NUCLEOTIDE SEQUENCE [LARGE SCALE GENOMIC DNA]</scope>
    <source>
        <strain evidence="2 3">VG4</strain>
    </source>
</reference>
<dbReference type="PANTHER" id="PTHR34504:SF2">
    <property type="entry name" value="UPF0150 PROTEIN SSL0259"/>
    <property type="match status" value="1"/>
</dbReference>
<protein>
    <submittedName>
        <fullName evidence="2">Type II toxin-antitoxin system HicB family antitoxin</fullName>
    </submittedName>
</protein>